<feature type="domain" description="Thiamine phosphate synthase/TenI" evidence="1">
    <location>
        <begin position="14"/>
        <end position="163"/>
    </location>
</feature>
<dbReference type="GO" id="GO:0009228">
    <property type="term" value="P:thiamine biosynthetic process"/>
    <property type="evidence" value="ECO:0007669"/>
    <property type="project" value="UniProtKB-KW"/>
</dbReference>
<accession>A0A5B8LUH6</accession>
<organism evidence="2 3">
    <name type="scientific">Devosia ginsengisoli</name>
    <dbReference type="NCBI Taxonomy" id="400770"/>
    <lineage>
        <taxon>Bacteria</taxon>
        <taxon>Pseudomonadati</taxon>
        <taxon>Pseudomonadota</taxon>
        <taxon>Alphaproteobacteria</taxon>
        <taxon>Hyphomicrobiales</taxon>
        <taxon>Devosiaceae</taxon>
        <taxon>Devosia</taxon>
    </lineage>
</organism>
<reference evidence="2 3" key="1">
    <citation type="submission" date="2019-07" db="EMBL/GenBank/DDBJ databases">
        <title>Full genome sequence of Devosia sp. Gsoil 520.</title>
        <authorList>
            <person name="Im W.-T."/>
        </authorList>
    </citation>
    <scope>NUCLEOTIDE SEQUENCE [LARGE SCALE GENOMIC DNA]</scope>
    <source>
        <strain evidence="2 3">Gsoil 520</strain>
    </source>
</reference>
<evidence type="ECO:0000259" key="1">
    <source>
        <dbReference type="Pfam" id="PF02581"/>
    </source>
</evidence>
<dbReference type="AlphaFoldDB" id="A0A5B8LUH6"/>
<dbReference type="Pfam" id="PF02581">
    <property type="entry name" value="TMP-TENI"/>
    <property type="match status" value="1"/>
</dbReference>
<dbReference type="RefSeq" id="WP_146290237.1">
    <property type="nucleotide sequence ID" value="NZ_CP042304.1"/>
</dbReference>
<dbReference type="OrthoDB" id="7159061at2"/>
<dbReference type="Proteomes" id="UP000315364">
    <property type="component" value="Chromosome"/>
</dbReference>
<proteinExistence type="predicted"/>
<keyword evidence="3" id="KW-1185">Reference proteome</keyword>
<sequence length="209" mass="21363">MSSVEYPEAMAPQLYLITPANADPASLPAALMAVLNAAEFSALLVARGDMDDATYAALAATAVNIGQGAGCAVLIEDDIALARRLGADGVHVTGDPSALKAAISALKPAMIVGAGNLHSRHDAMTAGEMDIDYVFFGRTDGKPDAQAADLAEWWAQTFEIPAVLSQPEAGPGTADSRGAEFLALSHSLWSAAAPDDAMRAIAAELGVSA</sequence>
<evidence type="ECO:0000313" key="2">
    <source>
        <dbReference type="EMBL" id="QDZ11415.1"/>
    </source>
</evidence>
<dbReference type="InterPro" id="IPR013785">
    <property type="entry name" value="Aldolase_TIM"/>
</dbReference>
<evidence type="ECO:0000313" key="3">
    <source>
        <dbReference type="Proteomes" id="UP000315364"/>
    </source>
</evidence>
<dbReference type="KEGG" id="dea:FPZ08_11965"/>
<dbReference type="InterPro" id="IPR022998">
    <property type="entry name" value="ThiamineP_synth_TenI"/>
</dbReference>
<dbReference type="Gene3D" id="3.20.20.70">
    <property type="entry name" value="Aldolase class I"/>
    <property type="match status" value="1"/>
</dbReference>
<dbReference type="SUPFAM" id="SSF51391">
    <property type="entry name" value="Thiamin phosphate synthase"/>
    <property type="match status" value="1"/>
</dbReference>
<dbReference type="CDD" id="cd00564">
    <property type="entry name" value="TMP_TenI"/>
    <property type="match status" value="1"/>
</dbReference>
<dbReference type="InterPro" id="IPR036206">
    <property type="entry name" value="ThiamineP_synth_sf"/>
</dbReference>
<name>A0A5B8LUH6_9HYPH</name>
<gene>
    <name evidence="2" type="ORF">FPZ08_11965</name>
</gene>
<dbReference type="EMBL" id="CP042304">
    <property type="protein sequence ID" value="QDZ11415.1"/>
    <property type="molecule type" value="Genomic_DNA"/>
</dbReference>
<protein>
    <submittedName>
        <fullName evidence="2">Thiamine phosphate synthase</fullName>
    </submittedName>
</protein>